<sequence>MKTCCPSRLLSAGVGIVVLLACTAPGEQANVQITPTSEKVLNGRFEKTPLDDVLTVIFEQSDVRVRRSMGLRNILVNVTFEDTPFWQGMLELCKANNLAILPTSGDAQIHVGLPPNDMIDMKVVGKGLLRASVGPVDNSSGADPSSVMLLEYFHDHDEVWFASVKSMVVTTSEGTYTVTPSAQGSSTFMTSWKFGLPGVIEVDDIASIHSRFEFSYCVNPRKCEIKPEQGQRAMSWGVAIVVGKVDLVSQSEGVEVWIEMSWDNGLGEEINERIRQLIRRPPPQWTDGEKAWAEKMVEMAQSRHMVGAEFVDGEGKVTKLRNSWSGELTGKERNHVRVPTTGLSTAMLRLIIADIEVARPEYTFTAKPAAEESPESRPADGENGP</sequence>
<gene>
    <name evidence="2" type="ORF">LCGC14_0125220</name>
</gene>
<dbReference type="PROSITE" id="PS51257">
    <property type="entry name" value="PROKAR_LIPOPROTEIN"/>
    <property type="match status" value="1"/>
</dbReference>
<comment type="caution">
    <text evidence="2">The sequence shown here is derived from an EMBL/GenBank/DDBJ whole genome shotgun (WGS) entry which is preliminary data.</text>
</comment>
<proteinExistence type="predicted"/>
<feature type="region of interest" description="Disordered" evidence="1">
    <location>
        <begin position="364"/>
        <end position="385"/>
    </location>
</feature>
<reference evidence="2" key="1">
    <citation type="journal article" date="2015" name="Nature">
        <title>Complex archaea that bridge the gap between prokaryotes and eukaryotes.</title>
        <authorList>
            <person name="Spang A."/>
            <person name="Saw J.H."/>
            <person name="Jorgensen S.L."/>
            <person name="Zaremba-Niedzwiedzka K."/>
            <person name="Martijn J."/>
            <person name="Lind A.E."/>
            <person name="van Eijk R."/>
            <person name="Schleper C."/>
            <person name="Guy L."/>
            <person name="Ettema T.J."/>
        </authorList>
    </citation>
    <scope>NUCLEOTIDE SEQUENCE</scope>
</reference>
<accession>A0A0F9VLJ1</accession>
<evidence type="ECO:0000256" key="1">
    <source>
        <dbReference type="SAM" id="MobiDB-lite"/>
    </source>
</evidence>
<dbReference type="EMBL" id="LAZR01000039">
    <property type="protein sequence ID" value="KKO00748.1"/>
    <property type="molecule type" value="Genomic_DNA"/>
</dbReference>
<feature type="compositionally biased region" description="Basic and acidic residues" evidence="1">
    <location>
        <begin position="374"/>
        <end position="385"/>
    </location>
</feature>
<dbReference type="AlphaFoldDB" id="A0A0F9VLJ1"/>
<name>A0A0F9VLJ1_9ZZZZ</name>
<evidence type="ECO:0000313" key="2">
    <source>
        <dbReference type="EMBL" id="KKO00748.1"/>
    </source>
</evidence>
<organism evidence="2">
    <name type="scientific">marine sediment metagenome</name>
    <dbReference type="NCBI Taxonomy" id="412755"/>
    <lineage>
        <taxon>unclassified sequences</taxon>
        <taxon>metagenomes</taxon>
        <taxon>ecological metagenomes</taxon>
    </lineage>
</organism>
<protein>
    <submittedName>
        <fullName evidence="2">Uncharacterized protein</fullName>
    </submittedName>
</protein>